<evidence type="ECO:0000313" key="3">
    <source>
        <dbReference type="Proteomes" id="UP000005640"/>
    </source>
</evidence>
<reference evidence="1" key="3">
    <citation type="journal article" date="2004" name="Nature">
        <title>Finishing the euchromatic sequence of the human genome.</title>
        <authorList>
            <consortium name="International Human Genome Sequencing Consortium"/>
        </authorList>
    </citation>
    <scope>NUCLEOTIDE SEQUENCE [LARGE SCALE GENOMIC DNA]</scope>
</reference>
<gene>
    <name evidence="2" type="primary">IGHD3-10</name>
</gene>
<dbReference type="BioMuta" id="IGHD3-10"/>
<dbReference type="Proteomes" id="UP000005640">
    <property type="component" value="Chromosome 14"/>
</dbReference>
<dbReference type="AGR" id="HGNC:5495"/>
<dbReference type="HGNC" id="HGNC:5495">
    <property type="gene designation" value="IGHD3-10"/>
</dbReference>
<sequence length="9" mass="1089">VLLWFGELL</sequence>
<keyword evidence="3" id="KW-1185">Reference proteome</keyword>
<dbReference type="VEuPathDB" id="HostDB:ENSG00000211923"/>
<dbReference type="ChiTaRS" id="IGHD3-10">
    <property type="organism name" value="human"/>
</dbReference>
<feature type="non-terminal residue" evidence="2">
    <location>
        <position position="9"/>
    </location>
</feature>
<reference evidence="1 3" key="2">
    <citation type="journal article" date="2003" name="Nature">
        <title>The DNA sequence and analysis of human chromosome 14.</title>
        <authorList>
            <person name="Heilig R."/>
            <person name="Eckenberg R."/>
            <person name="Petit J.L."/>
            <person name="Fonknechten N."/>
            <person name="Da Silva C."/>
            <person name="Cattolico L."/>
            <person name="Levy M."/>
            <person name="Barbe V."/>
            <person name="de Berardinis V."/>
            <person name="Ureta-Vidal A."/>
            <person name="Pelletier E."/>
            <person name="Vico V."/>
            <person name="Anthouard V."/>
            <person name="Rowen L."/>
            <person name="Madan A."/>
            <person name="Qin S."/>
            <person name="Sun H."/>
            <person name="Du H."/>
            <person name="Pepin K."/>
            <person name="Artiguenave F."/>
            <person name="Robert C."/>
            <person name="Cruaud C."/>
            <person name="Bruls T."/>
            <person name="Jaillon O."/>
            <person name="Friedlander L."/>
            <person name="Samson G."/>
            <person name="Brottier P."/>
            <person name="Cure S."/>
            <person name="Segurens B."/>
            <person name="Aniere F."/>
            <person name="Samain S."/>
            <person name="Crespeau H."/>
            <person name="Abbasi N."/>
            <person name="Aiach N."/>
            <person name="Boscus D."/>
            <person name="Dickhoff R."/>
            <person name="Dors M."/>
            <person name="Dubois I."/>
            <person name="Friedman C."/>
            <person name="Gouyvenoux M."/>
            <person name="James R."/>
            <person name="Madan A."/>
            <person name="Mairey-Estrada B."/>
            <person name="Mangenot S."/>
            <person name="Martins N."/>
            <person name="Menard M."/>
            <person name="Oztas S."/>
            <person name="Ratcliffe A."/>
            <person name="Shaffer T."/>
            <person name="Trask B."/>
            <person name="Vacherie B."/>
            <person name="Bellemere C."/>
            <person name="Belser C."/>
            <person name="Besnard-Gonnet M."/>
            <person name="Bartol-Mavel D."/>
            <person name="Boutard M."/>
            <person name="Briez-Silla S."/>
            <person name="Combette S."/>
            <person name="Dufosse-Laurent V."/>
            <person name="Ferron C."/>
            <person name="Lechaplais C."/>
            <person name="Louesse C."/>
            <person name="Muselet D."/>
            <person name="Magdelenat G."/>
            <person name="Pateau E."/>
            <person name="Petit E."/>
            <person name="Sirvain-Trukniewicz P."/>
            <person name="Trybou A."/>
            <person name="Vega-Czarny N."/>
            <person name="Bataille E."/>
            <person name="Bluet E."/>
            <person name="Bordelais I."/>
            <person name="Dubois M."/>
            <person name="Dumont C."/>
            <person name="Guerin T."/>
            <person name="Haffray S."/>
            <person name="Hammadi R."/>
            <person name="Muanga J."/>
            <person name="Pellouin V."/>
            <person name="Robert D."/>
            <person name="Wunderle E."/>
            <person name="Gauguet G."/>
            <person name="Roy A."/>
            <person name="Sainte-Marthe L."/>
            <person name="Verdier J."/>
            <person name="Verdier-Discala C."/>
            <person name="Hillier L."/>
            <person name="Fulton L."/>
            <person name="McPherson J."/>
            <person name="Matsuda F."/>
            <person name="Wilson R."/>
            <person name="Scarpelli C."/>
            <person name="Gyapay G."/>
            <person name="Wincker P."/>
            <person name="Saurin W."/>
            <person name="Quetier F."/>
            <person name="Waterston R."/>
            <person name="Hood L."/>
            <person name="Weissenbach J."/>
        </authorList>
    </citation>
    <scope>NUCLEOTIDE SEQUENCE [LARGE SCALE GENOMIC DNA]</scope>
</reference>
<accession>A0A0J9YXN1</accession>
<dbReference type="Ensembl" id="ENST00000632609.2">
    <property type="protein sequence ID" value="ENSP00000488475.2"/>
    <property type="gene ID" value="ENSG00000282373.1"/>
</dbReference>
<feature type="non-terminal residue" evidence="2">
    <location>
        <position position="1"/>
    </location>
</feature>
<dbReference type="Bgee" id="ENSG00000211923">
    <property type="expression patterns" value="Expressed in spleen and 54 other cell types or tissues"/>
</dbReference>
<reference evidence="2" key="4">
    <citation type="submission" date="2025-05" db="UniProtKB">
        <authorList>
            <consortium name="Ensembl"/>
        </authorList>
    </citation>
    <scope>IDENTIFICATION</scope>
</reference>
<evidence type="ECO:0000313" key="2">
    <source>
        <dbReference type="Ensembl" id="ENSP00000488475.2"/>
    </source>
</evidence>
<dbReference type="Ensembl" id="ENST00000390583.1">
    <property type="protein sequence ID" value="ENSP00000419773.2"/>
    <property type="gene ID" value="ENSG00000211923.1"/>
</dbReference>
<organism evidence="2 3">
    <name type="scientific">Homo sapiens</name>
    <name type="common">Human</name>
    <dbReference type="NCBI Taxonomy" id="9606"/>
    <lineage>
        <taxon>Eukaryota</taxon>
        <taxon>Metazoa</taxon>
        <taxon>Chordata</taxon>
        <taxon>Craniata</taxon>
        <taxon>Vertebrata</taxon>
        <taxon>Euteleostomi</taxon>
        <taxon>Mammalia</taxon>
        <taxon>Eutheria</taxon>
        <taxon>Euarchontoglires</taxon>
        <taxon>Primates</taxon>
        <taxon>Haplorrhini</taxon>
        <taxon>Catarrhini</taxon>
        <taxon>Hominidae</taxon>
        <taxon>Homo</taxon>
    </lineage>
</organism>
<dbReference type="GeneCards" id="IGHD3-10"/>
<reference evidence="1" key="1">
    <citation type="journal article" date="2001" name="Nature">
        <title>Initial sequencing and analysis of the human genome.</title>
        <authorList>
            <consortium name="International Human Genome Sequencing Consortium"/>
            <person name="Lander E.S."/>
            <person name="Linton L.M."/>
            <person name="Birren B."/>
            <person name="Nusbaum C."/>
            <person name="Zody M.C."/>
            <person name="Baldwin J."/>
            <person name="Devon K."/>
            <person name="Dewar K."/>
            <person name="Doyle M."/>
            <person name="FitzHugh W."/>
            <person name="Funke R."/>
            <person name="Gage D."/>
            <person name="Harris K."/>
            <person name="Heaford A."/>
            <person name="Howland J."/>
            <person name="Kann L."/>
            <person name="Lehoczky J."/>
            <person name="LeVine R."/>
            <person name="McEwan P."/>
            <person name="McKernan K."/>
            <person name="Meldrim J."/>
            <person name="Mesirov J.P."/>
            <person name="Miranda C."/>
            <person name="Morris W."/>
            <person name="Naylor J."/>
            <person name="Raymond C."/>
            <person name="Rosetti M."/>
            <person name="Santos R."/>
            <person name="Sheridan A."/>
            <person name="Sougnez C."/>
            <person name="Stange-Thomann N."/>
            <person name="Stojanovic N."/>
            <person name="Subramanian A."/>
            <person name="Wyman D."/>
            <person name="Rogers J."/>
            <person name="Sulston J."/>
            <person name="Ainscough R."/>
            <person name="Beck S."/>
            <person name="Bentley D."/>
            <person name="Burton J."/>
            <person name="Clee C."/>
            <person name="Carter N."/>
            <person name="Coulson A."/>
            <person name="Deadman R."/>
            <person name="Deloukas P."/>
            <person name="Dunham A."/>
            <person name="Dunham I."/>
            <person name="Durbin R."/>
            <person name="French L."/>
            <person name="Grafham D."/>
            <person name="Gregory S."/>
            <person name="Hubbard T."/>
            <person name="Humphray S."/>
            <person name="Hunt A."/>
            <person name="Jones M."/>
            <person name="Lloyd C."/>
            <person name="McMurray A."/>
            <person name="Matthews L."/>
            <person name="Mercer S."/>
            <person name="Milne S."/>
            <person name="Mullikin J.C."/>
            <person name="Mungall A."/>
            <person name="Plumb R."/>
            <person name="Ross M."/>
            <person name="Shownkeen R."/>
            <person name="Sims S."/>
            <person name="Waterston R.H."/>
            <person name="Wilson R.K."/>
            <person name="Hillier L.W."/>
            <person name="McPherson J.D."/>
            <person name="Marra M.A."/>
            <person name="Mardis E.R."/>
            <person name="Fulton L.A."/>
            <person name="Chinwalla A.T."/>
            <person name="Pepin K.H."/>
            <person name="Gish W.R."/>
            <person name="Chissoe S.L."/>
            <person name="Wendl M.C."/>
            <person name="Delehaunty K.D."/>
            <person name="Miner T.L."/>
            <person name="Delehaunty A."/>
            <person name="Kramer J.B."/>
            <person name="Cook L.L."/>
            <person name="Fulton R.S."/>
            <person name="Johnson D.L."/>
            <person name="Minx P.J."/>
            <person name="Clifton S.W."/>
            <person name="Hawkins T."/>
            <person name="Branscomb E."/>
            <person name="Predki P."/>
            <person name="Richardson P."/>
            <person name="Wenning S."/>
            <person name="Slezak T."/>
            <person name="Doggett N."/>
            <person name="Cheng J.F."/>
            <person name="Olsen A."/>
            <person name="Lucas S."/>
            <person name="Elkin C."/>
            <person name="Uberbacher E."/>
            <person name="Frazier M."/>
            <person name="Gibbs R.A."/>
            <person name="Muzny D.M."/>
            <person name="Scherer S.E."/>
            <person name="Bouck J.B."/>
            <person name="Sodergren E.J."/>
            <person name="Worley K.C."/>
            <person name="Rives C.M."/>
            <person name="Gorrell J.H."/>
            <person name="Metzker M.L."/>
            <person name="Naylor S.L."/>
            <person name="Kucherlapati R.S."/>
            <person name="Nelson D.L."/>
            <person name="Weinstock G.M."/>
            <person name="Sakaki Y."/>
            <person name="Fujiyama A."/>
            <person name="Hattori M."/>
            <person name="Yada T."/>
            <person name="Toyoda A."/>
            <person name="Itoh T."/>
            <person name="Kawagoe C."/>
            <person name="Watanabe H."/>
            <person name="Totoki Y."/>
            <person name="Taylor T."/>
            <person name="Weissenbach J."/>
            <person name="Heilig R."/>
            <person name="Saurin W."/>
            <person name="Artiguenave F."/>
            <person name="Brottier P."/>
            <person name="Bruls T."/>
            <person name="Pelletier E."/>
            <person name="Robert C."/>
            <person name="Wincker P."/>
            <person name="Smith D.R."/>
            <person name="Doucette-Stamm L."/>
            <person name="Rubenfield M."/>
            <person name="Weinstock K."/>
            <person name="Lee H.M."/>
            <person name="Dubois J."/>
            <person name="Rosenthal A."/>
            <person name="Platzer M."/>
            <person name="Nyakatura G."/>
            <person name="Taudien S."/>
            <person name="Rump A."/>
            <person name="Yang H."/>
            <person name="Yu J."/>
            <person name="Wang J."/>
            <person name="Huang G."/>
            <person name="Gu J."/>
            <person name="Hood L."/>
            <person name="Rowen L."/>
            <person name="Madan A."/>
            <person name="Qin S."/>
            <person name="Davis R.W."/>
            <person name="Federspiel N.A."/>
            <person name="Abola A.P."/>
            <person name="Proctor M.J."/>
            <person name="Myers R.M."/>
            <person name="Schmutz J."/>
            <person name="Dickson M."/>
            <person name="Grimwood J."/>
            <person name="Cox D.R."/>
            <person name="Olson M.V."/>
            <person name="Kaul R."/>
            <person name="Raymond C."/>
            <person name="Shimizu N."/>
            <person name="Kawasaki K."/>
            <person name="Minoshima S."/>
            <person name="Evans G.A."/>
            <person name="Athanasiou M."/>
            <person name="Schultz R."/>
            <person name="Roe B.A."/>
            <person name="Chen F."/>
            <person name="Pan H."/>
            <person name="Ramser J."/>
            <person name="Lehrach H."/>
            <person name="Reinhardt R."/>
            <person name="McCombie W.R."/>
            <person name="de la Bastide M."/>
            <person name="Dedhia N."/>
            <person name="Blocker H."/>
            <person name="Hornischer K."/>
            <person name="Nordsiek G."/>
            <person name="Agarwala R."/>
            <person name="Aravind L."/>
            <person name="Bailey J.A."/>
            <person name="Bateman A."/>
            <person name="Batzoglou S."/>
            <person name="Birney E."/>
            <person name="Bork P."/>
            <person name="Brown D.G."/>
            <person name="Burge C.B."/>
            <person name="Cerutti L."/>
            <person name="Chen H.C."/>
            <person name="Church D."/>
            <person name="Clamp M."/>
            <person name="Copley R.R."/>
            <person name="Doerks T."/>
            <person name="Eddy S.R."/>
            <person name="Eichler E.E."/>
            <person name="Furey T.S."/>
            <person name="Galagan J."/>
            <person name="Gilbert J.G."/>
            <person name="Harmon C."/>
            <person name="Hayashizaki Y."/>
            <person name="Haussler D."/>
            <person name="Hermjakob H."/>
            <person name="Hokamp K."/>
            <person name="Jang W."/>
            <person name="Johnson L.S."/>
            <person name="Jones T.A."/>
            <person name="Kasif S."/>
            <person name="Kaspryzk A."/>
            <person name="Kennedy S."/>
            <person name="Kent W.J."/>
            <person name="Kitts P."/>
            <person name="Koonin E.V."/>
            <person name="Korf I."/>
            <person name="Kulp D."/>
            <person name="Lancet D."/>
            <person name="Lowe T.M."/>
            <person name="McLysaght A."/>
            <person name="Mikkelsen T."/>
            <person name="Moran J.V."/>
            <person name="Mulder N."/>
            <person name="Pollara V.J."/>
            <person name="Ponting C.P."/>
            <person name="Schuler G."/>
            <person name="Schultz J."/>
            <person name="Slater G."/>
            <person name="Smit A.F."/>
            <person name="Stupka E."/>
            <person name="Szustakowski J."/>
            <person name="Thierry-Mieg D."/>
            <person name="Thierry-Mieg J."/>
            <person name="Wagner L."/>
            <person name="Wallis J."/>
            <person name="Wheeler R."/>
            <person name="Williams A."/>
            <person name="Wolf Y.I."/>
            <person name="Wolfe K.H."/>
            <person name="Yang S.P."/>
            <person name="Yeh R.F."/>
            <person name="Collins F."/>
            <person name="Guyer M.S."/>
            <person name="Peterson J."/>
            <person name="Felsenfeld A."/>
            <person name="Wetterstrand K.A."/>
            <person name="Patrinos A."/>
            <person name="Morgan M.J."/>
            <person name="de Jong P."/>
            <person name="Catanese J.J."/>
            <person name="Osoegawa K."/>
            <person name="Shizuya H."/>
            <person name="Choi S."/>
            <person name="Chen Y.J."/>
        </authorList>
    </citation>
    <scope>NUCLEOTIDE SEQUENCE [LARGE SCALE GENOMIC DNA]</scope>
</reference>
<protein>
    <submittedName>
        <fullName evidence="2">Immunoglobulin heavy diversity 3-10</fullName>
    </submittedName>
</protein>
<name>A0A0J9YXN1_HUMAN</name>
<proteinExistence type="predicted"/>
<dbReference type="EMBL" id="AC246787">
    <property type="status" value="NOT_ANNOTATED_CDS"/>
    <property type="molecule type" value="Genomic_DNA"/>
</dbReference>
<evidence type="ECO:0000313" key="1">
    <source>
        <dbReference type="Ensembl" id="ENSP00000419773.2"/>
    </source>
</evidence>